<reference evidence="2 3" key="1">
    <citation type="journal article" date="2005" name="Nucleic Acids Res.">
        <title>Genomic blueprint of Hahella chejuensis, a marine microbe producing an algicidal agent.</title>
        <authorList>
            <person name="Jeong H."/>
            <person name="Yim J.H."/>
            <person name="Lee C."/>
            <person name="Choi S.-H."/>
            <person name="Park Y.K."/>
            <person name="Yoon S.H."/>
            <person name="Hur C.-G."/>
            <person name="Kang H.-Y."/>
            <person name="Kim D."/>
            <person name="Lee H.H."/>
            <person name="Park K.H."/>
            <person name="Park S.-H."/>
            <person name="Park H.-S."/>
            <person name="Lee H.K."/>
            <person name="Oh T.K."/>
            <person name="Kim J.F."/>
        </authorList>
    </citation>
    <scope>NUCLEOTIDE SEQUENCE [LARGE SCALE GENOMIC DNA]</scope>
    <source>
        <strain evidence="2 3">KCTC 2396</strain>
    </source>
</reference>
<name>Q2SDU9_HAHCH</name>
<gene>
    <name evidence="2" type="ordered locus">HCH_04471</name>
</gene>
<accession>Q2SDU9</accession>
<sequence>MRMISSLAICGVFLCSGVASAIAIDGAAPPWLEMKNNYLSNMSNGCISAHSGQGEGTEAVADYCSCVVKRVDKELTLDDIRYFAEQGRPNSSHTEVIVSAIQACGESK</sequence>
<organism evidence="2 3">
    <name type="scientific">Hahella chejuensis (strain KCTC 2396)</name>
    <dbReference type="NCBI Taxonomy" id="349521"/>
    <lineage>
        <taxon>Bacteria</taxon>
        <taxon>Pseudomonadati</taxon>
        <taxon>Pseudomonadota</taxon>
        <taxon>Gammaproteobacteria</taxon>
        <taxon>Oceanospirillales</taxon>
        <taxon>Hahellaceae</taxon>
        <taxon>Hahella</taxon>
    </lineage>
</organism>
<keyword evidence="3" id="KW-1185">Reference proteome</keyword>
<feature type="chain" id="PRO_5004215438" evidence="1">
    <location>
        <begin position="22"/>
        <end position="108"/>
    </location>
</feature>
<dbReference type="HOGENOM" id="CLU_2193280_0_0_6"/>
<dbReference type="Proteomes" id="UP000000238">
    <property type="component" value="Chromosome"/>
</dbReference>
<evidence type="ECO:0000256" key="1">
    <source>
        <dbReference type="SAM" id="SignalP"/>
    </source>
</evidence>
<protein>
    <submittedName>
        <fullName evidence="2">Uncharacterized protein</fullName>
    </submittedName>
</protein>
<dbReference type="EMBL" id="CP000155">
    <property type="protein sequence ID" value="ABC31175.1"/>
    <property type="molecule type" value="Genomic_DNA"/>
</dbReference>
<evidence type="ECO:0000313" key="3">
    <source>
        <dbReference type="Proteomes" id="UP000000238"/>
    </source>
</evidence>
<feature type="signal peptide" evidence="1">
    <location>
        <begin position="1"/>
        <end position="21"/>
    </location>
</feature>
<evidence type="ECO:0000313" key="2">
    <source>
        <dbReference type="EMBL" id="ABC31175.1"/>
    </source>
</evidence>
<dbReference type="OrthoDB" id="9895227at2"/>
<proteinExistence type="predicted"/>
<dbReference type="AlphaFoldDB" id="Q2SDU9"/>
<dbReference type="KEGG" id="hch:HCH_04471"/>
<keyword evidence="1" id="KW-0732">Signal</keyword>
<dbReference type="STRING" id="349521.HCH_04471"/>
<dbReference type="RefSeq" id="WP_011398242.1">
    <property type="nucleotide sequence ID" value="NC_007645.1"/>
</dbReference>